<dbReference type="CDD" id="cd05379">
    <property type="entry name" value="CAP_bacterial"/>
    <property type="match status" value="1"/>
</dbReference>
<dbReference type="AlphaFoldDB" id="A0A5C4R4C2"/>
<organism evidence="2 3">
    <name type="scientific">Paracoccus haeundaensis</name>
    <dbReference type="NCBI Taxonomy" id="225362"/>
    <lineage>
        <taxon>Bacteria</taxon>
        <taxon>Pseudomonadati</taxon>
        <taxon>Pseudomonadota</taxon>
        <taxon>Alphaproteobacteria</taxon>
        <taxon>Rhodobacterales</taxon>
        <taxon>Paracoccaceae</taxon>
        <taxon>Paracoccus</taxon>
    </lineage>
</organism>
<feature type="domain" description="SCP" evidence="1">
    <location>
        <begin position="58"/>
        <end position="168"/>
    </location>
</feature>
<reference evidence="2 3" key="1">
    <citation type="submission" date="2019-06" db="EMBL/GenBank/DDBJ databases">
        <authorList>
            <person name="Li J."/>
        </authorList>
    </citation>
    <scope>NUCLEOTIDE SEQUENCE [LARGE SCALE GENOMIC DNA]</scope>
    <source>
        <strain evidence="2 3">CGMCC 1.8012</strain>
    </source>
</reference>
<name>A0A5C4R4C2_9RHOB</name>
<sequence>MTCGPTRSDDHKDEDRMTRHFNRIAALALIVAGAWPAHASTSCATPPPRASQAIASSVSQMRAQAGLGAVTVDPALTAAATRQACEMAARGRLSHRGGGGVKARARSAGYAASVVAENIAAGQRDAGAAMRSWARSAGHRSNMLHARVRHVGIGQALAADGRTVFWAMVLAAPR</sequence>
<dbReference type="PANTHER" id="PTHR31157:SF1">
    <property type="entry name" value="SCP DOMAIN-CONTAINING PROTEIN"/>
    <property type="match status" value="1"/>
</dbReference>
<protein>
    <submittedName>
        <fullName evidence="2">CAP domain-containing protein</fullName>
    </submittedName>
</protein>
<gene>
    <name evidence="2" type="ORF">FHD67_13610</name>
</gene>
<evidence type="ECO:0000313" key="2">
    <source>
        <dbReference type="EMBL" id="TNH38772.1"/>
    </source>
</evidence>
<accession>A0A5C4R4C2</accession>
<proteinExistence type="predicted"/>
<dbReference type="EMBL" id="VDDC01000024">
    <property type="protein sequence ID" value="TNH38772.1"/>
    <property type="molecule type" value="Genomic_DNA"/>
</dbReference>
<dbReference type="PANTHER" id="PTHR31157">
    <property type="entry name" value="SCP DOMAIN-CONTAINING PROTEIN"/>
    <property type="match status" value="1"/>
</dbReference>
<evidence type="ECO:0000259" key="1">
    <source>
        <dbReference type="Pfam" id="PF00188"/>
    </source>
</evidence>
<dbReference type="InterPro" id="IPR035940">
    <property type="entry name" value="CAP_sf"/>
</dbReference>
<keyword evidence="3" id="KW-1185">Reference proteome</keyword>
<dbReference type="SUPFAM" id="SSF55797">
    <property type="entry name" value="PR-1-like"/>
    <property type="match status" value="1"/>
</dbReference>
<dbReference type="InterPro" id="IPR014044">
    <property type="entry name" value="CAP_dom"/>
</dbReference>
<evidence type="ECO:0000313" key="3">
    <source>
        <dbReference type="Proteomes" id="UP000304880"/>
    </source>
</evidence>
<dbReference type="Pfam" id="PF00188">
    <property type="entry name" value="CAP"/>
    <property type="match status" value="1"/>
</dbReference>
<dbReference type="Proteomes" id="UP000304880">
    <property type="component" value="Unassembled WGS sequence"/>
</dbReference>
<dbReference type="Gene3D" id="3.40.33.10">
    <property type="entry name" value="CAP"/>
    <property type="match status" value="1"/>
</dbReference>
<comment type="caution">
    <text evidence="2">The sequence shown here is derived from an EMBL/GenBank/DDBJ whole genome shotgun (WGS) entry which is preliminary data.</text>
</comment>